<keyword evidence="14" id="KW-1185">Reference proteome</keyword>
<feature type="domain" description="FMN-dependent dehydrogenase" evidence="12">
    <location>
        <begin position="180"/>
        <end position="332"/>
    </location>
</feature>
<comment type="cofactor">
    <cofactor evidence="11">
        <name>NADPH</name>
        <dbReference type="ChEBI" id="CHEBI:57783"/>
    </cofactor>
</comment>
<dbReference type="GO" id="GO:0010181">
    <property type="term" value="F:FMN binding"/>
    <property type="evidence" value="ECO:0007669"/>
    <property type="project" value="UniProtKB-UniRule"/>
</dbReference>
<feature type="binding site" evidence="11">
    <location>
        <position position="161"/>
    </location>
    <ligand>
        <name>Mg(2+)</name>
        <dbReference type="ChEBI" id="CHEBI:18420"/>
    </ligand>
</feature>
<evidence type="ECO:0000256" key="7">
    <source>
        <dbReference type="ARBA" id="ARBA00022857"/>
    </source>
</evidence>
<feature type="binding site" evidence="11">
    <location>
        <position position="101"/>
    </location>
    <ligand>
        <name>FMN</name>
        <dbReference type="ChEBI" id="CHEBI:58210"/>
    </ligand>
</feature>
<evidence type="ECO:0000313" key="13">
    <source>
        <dbReference type="EMBL" id="MBB4071433.1"/>
    </source>
</evidence>
<dbReference type="RefSeq" id="WP_183304512.1">
    <property type="nucleotide sequence ID" value="NZ_JACIFD010000006.1"/>
</dbReference>
<evidence type="ECO:0000313" key="14">
    <source>
        <dbReference type="Proteomes" id="UP000571183"/>
    </source>
</evidence>
<comment type="catalytic activity">
    <reaction evidence="11">
        <text>isopentenyl diphosphate = dimethylallyl diphosphate</text>
        <dbReference type="Rhea" id="RHEA:23284"/>
        <dbReference type="ChEBI" id="CHEBI:57623"/>
        <dbReference type="ChEBI" id="CHEBI:128769"/>
        <dbReference type="EC" id="5.3.3.2"/>
    </reaction>
</comment>
<feature type="binding site" evidence="11">
    <location>
        <position position="225"/>
    </location>
    <ligand>
        <name>FMN</name>
        <dbReference type="ChEBI" id="CHEBI:58210"/>
    </ligand>
</feature>
<keyword evidence="9 11" id="KW-0413">Isomerase</keyword>
<dbReference type="Pfam" id="PF01070">
    <property type="entry name" value="FMN_dh"/>
    <property type="match status" value="1"/>
</dbReference>
<comment type="cofactor">
    <cofactor evidence="1 11">
        <name>FMN</name>
        <dbReference type="ChEBI" id="CHEBI:58210"/>
    </cofactor>
</comment>
<keyword evidence="6 11" id="KW-0460">Magnesium</keyword>
<dbReference type="PANTHER" id="PTHR43665">
    <property type="entry name" value="ISOPENTENYL-DIPHOSPHATE DELTA-ISOMERASE"/>
    <property type="match status" value="1"/>
</dbReference>
<keyword evidence="5 11" id="KW-0479">Metal-binding</keyword>
<dbReference type="SUPFAM" id="SSF51395">
    <property type="entry name" value="FMN-linked oxidoreductases"/>
    <property type="match status" value="1"/>
</dbReference>
<evidence type="ECO:0000256" key="3">
    <source>
        <dbReference type="ARBA" id="ARBA00022630"/>
    </source>
</evidence>
<dbReference type="HAMAP" id="MF_00354">
    <property type="entry name" value="Idi_2"/>
    <property type="match status" value="1"/>
</dbReference>
<comment type="subcellular location">
    <subcellularLocation>
        <location evidence="11">Cytoplasm</location>
    </subcellularLocation>
</comment>
<comment type="cofactor">
    <cofactor evidence="11">
        <name>Mg(2+)</name>
        <dbReference type="ChEBI" id="CHEBI:18420"/>
    </cofactor>
</comment>
<keyword evidence="4 11" id="KW-0288">FMN</keyword>
<keyword evidence="7 11" id="KW-0521">NADP</keyword>
<keyword evidence="2 11" id="KW-0963">Cytoplasm</keyword>
<dbReference type="PANTHER" id="PTHR43665:SF1">
    <property type="entry name" value="ISOPENTENYL-DIPHOSPHATE DELTA-ISOMERASE"/>
    <property type="match status" value="1"/>
</dbReference>
<comment type="caution">
    <text evidence="13">The sequence shown here is derived from an EMBL/GenBank/DDBJ whole genome shotgun (WGS) entry which is preliminary data.</text>
</comment>
<evidence type="ECO:0000256" key="9">
    <source>
        <dbReference type="ARBA" id="ARBA00023235"/>
    </source>
</evidence>
<name>A0A840DI86_9MICO</name>
<organism evidence="13 14">
    <name type="scientific">Canibacter oris</name>
    <dbReference type="NCBI Taxonomy" id="1365628"/>
    <lineage>
        <taxon>Bacteria</taxon>
        <taxon>Bacillati</taxon>
        <taxon>Actinomycetota</taxon>
        <taxon>Actinomycetes</taxon>
        <taxon>Micrococcales</taxon>
        <taxon>Microbacteriaceae</taxon>
        <taxon>Canibacter</taxon>
    </lineage>
</organism>
<evidence type="ECO:0000256" key="10">
    <source>
        <dbReference type="ARBA" id="ARBA00025810"/>
    </source>
</evidence>
<dbReference type="GO" id="GO:0016491">
    <property type="term" value="F:oxidoreductase activity"/>
    <property type="evidence" value="ECO:0007669"/>
    <property type="project" value="InterPro"/>
</dbReference>
<dbReference type="EC" id="5.3.3.2" evidence="11"/>
<evidence type="ECO:0000259" key="12">
    <source>
        <dbReference type="Pfam" id="PF01070"/>
    </source>
</evidence>
<comment type="function">
    <text evidence="11">Involved in the biosynthesis of isoprenoids. Catalyzes the 1,3-allylic rearrangement of the homoallylic substrate isopentenyl (IPP) to its allylic isomer, dimethylallyl diphosphate (DMAPP).</text>
</comment>
<feature type="binding site" evidence="11">
    <location>
        <begin position="71"/>
        <end position="73"/>
    </location>
    <ligand>
        <name>FMN</name>
        <dbReference type="ChEBI" id="CHEBI:58210"/>
    </ligand>
</feature>
<dbReference type="InterPro" id="IPR000262">
    <property type="entry name" value="FMN-dep_DH"/>
</dbReference>
<comment type="subunit">
    <text evidence="10 11">Homooctamer. Dimer of tetramers.</text>
</comment>
<keyword evidence="8 11" id="KW-0414">Isoprene biosynthesis</keyword>
<sequence length="360" mass="38653">MENVTNVSLAQNRKDDHIRFAIEQQGSAQTHRDFDDVEFLHHALGGVNLEQVRLQTMVADIEWQHPLYINAMTGGTAAALQINSALARAAAATGTALAAGSLGVALDQPETAVSFKVLRELNPEGFVFANIGAGRSVSDALRAVELLQANALQIHINTVQETVMPEGDRDFGEWIDNLANLASALERDGVPLVVKEVGFGLSRKTLKLLSEIGVKIADVSGKGGTNFAQIEAERRSDSYHYLNSFGQSAVVSLLDAPEFPELLASGGVKSPLDAVKLLALGARAVGVAGAFLPAAATGDHEKVVEQLKWWVSRMRELYALLGAANTSQLTSTDVLLRGRVREYCQLRAIDPAGYARRSES</sequence>
<dbReference type="GO" id="GO:0000287">
    <property type="term" value="F:magnesium ion binding"/>
    <property type="evidence" value="ECO:0007669"/>
    <property type="project" value="UniProtKB-UniRule"/>
</dbReference>
<evidence type="ECO:0000256" key="11">
    <source>
        <dbReference type="HAMAP-Rule" id="MF_00354"/>
    </source>
</evidence>
<protein>
    <recommendedName>
        <fullName evidence="11">Isopentenyl-diphosphate delta-isomerase</fullName>
        <shortName evidence="11">IPP isomerase</shortName>
        <ecNumber evidence="11">5.3.3.2</ecNumber>
    </recommendedName>
    <alternativeName>
        <fullName evidence="11">Isopentenyl diphosphate:dimethylallyl diphosphate isomerase</fullName>
    </alternativeName>
    <alternativeName>
        <fullName evidence="11">Isopentenyl pyrophosphate isomerase</fullName>
    </alternativeName>
    <alternativeName>
        <fullName evidence="11">Type 2 isopentenyl diphosphate isomerase</fullName>
        <shortName evidence="11">IDI-2</shortName>
    </alternativeName>
</protein>
<dbReference type="AlphaFoldDB" id="A0A840DI86"/>
<dbReference type="GO" id="GO:0008299">
    <property type="term" value="P:isoprenoid biosynthetic process"/>
    <property type="evidence" value="ECO:0007669"/>
    <property type="project" value="UniProtKB-UniRule"/>
</dbReference>
<dbReference type="GO" id="GO:0005737">
    <property type="term" value="C:cytoplasm"/>
    <property type="evidence" value="ECO:0007669"/>
    <property type="project" value="UniProtKB-SubCell"/>
</dbReference>
<feature type="binding site" evidence="11">
    <location>
        <begin position="267"/>
        <end position="269"/>
    </location>
    <ligand>
        <name>FMN</name>
        <dbReference type="ChEBI" id="CHEBI:58210"/>
    </ligand>
</feature>
<evidence type="ECO:0000256" key="6">
    <source>
        <dbReference type="ARBA" id="ARBA00022842"/>
    </source>
</evidence>
<evidence type="ECO:0000256" key="5">
    <source>
        <dbReference type="ARBA" id="ARBA00022723"/>
    </source>
</evidence>
<keyword evidence="3 11" id="KW-0285">Flavoprotein</keyword>
<accession>A0A840DI86</accession>
<feature type="binding site" evidence="11">
    <location>
        <begin position="13"/>
        <end position="14"/>
    </location>
    <ligand>
        <name>substrate</name>
    </ligand>
</feature>
<dbReference type="InterPro" id="IPR013785">
    <property type="entry name" value="Aldolase_TIM"/>
</dbReference>
<feature type="binding site" evidence="11">
    <location>
        <position position="130"/>
    </location>
    <ligand>
        <name>FMN</name>
        <dbReference type="ChEBI" id="CHEBI:58210"/>
    </ligand>
</feature>
<feature type="binding site" evidence="11">
    <location>
        <position position="195"/>
    </location>
    <ligand>
        <name>FMN</name>
        <dbReference type="ChEBI" id="CHEBI:58210"/>
    </ligand>
</feature>
<dbReference type="InterPro" id="IPR011179">
    <property type="entry name" value="IPdP_isomerase"/>
</dbReference>
<comment type="caution">
    <text evidence="11">Lacks conserved residue(s) required for the propagation of feature annotation.</text>
</comment>
<evidence type="ECO:0000256" key="4">
    <source>
        <dbReference type="ARBA" id="ARBA00022643"/>
    </source>
</evidence>
<gene>
    <name evidence="11" type="primary">fni</name>
    <name evidence="13" type="ORF">F5897_000737</name>
</gene>
<proteinExistence type="inferred from homology"/>
<dbReference type="Gene3D" id="3.20.20.70">
    <property type="entry name" value="Aldolase class I"/>
    <property type="match status" value="1"/>
</dbReference>
<dbReference type="GO" id="GO:0004452">
    <property type="term" value="F:isopentenyl-diphosphate delta-isomerase activity"/>
    <property type="evidence" value="ECO:0007669"/>
    <property type="project" value="UniProtKB-UniRule"/>
</dbReference>
<feature type="binding site" evidence="11">
    <location>
        <position position="160"/>
    </location>
    <ligand>
        <name>substrate</name>
    </ligand>
</feature>
<dbReference type="NCBIfam" id="TIGR02151">
    <property type="entry name" value="IPP_isom_2"/>
    <property type="match status" value="1"/>
</dbReference>
<feature type="binding site" evidence="11">
    <location>
        <position position="220"/>
    </location>
    <ligand>
        <name>FMN</name>
        <dbReference type="ChEBI" id="CHEBI:58210"/>
    </ligand>
</feature>
<dbReference type="EMBL" id="JACIFD010000006">
    <property type="protein sequence ID" value="MBB4071433.1"/>
    <property type="molecule type" value="Genomic_DNA"/>
</dbReference>
<evidence type="ECO:0000256" key="2">
    <source>
        <dbReference type="ARBA" id="ARBA00022490"/>
    </source>
</evidence>
<dbReference type="Proteomes" id="UP000571183">
    <property type="component" value="Unassembled WGS sequence"/>
</dbReference>
<reference evidence="13" key="1">
    <citation type="submission" date="2020-08" db="EMBL/GenBank/DDBJ databases">
        <title>Sequencing the genomes of 1000 actinobacteria strains.</title>
        <authorList>
            <person name="Klenk H.-P."/>
        </authorList>
    </citation>
    <scope>NUCLEOTIDE SEQUENCE [LARGE SCALE GENOMIC DNA]</scope>
    <source>
        <strain evidence="13">DSM 27064</strain>
    </source>
</reference>
<dbReference type="PIRSF" id="PIRSF003314">
    <property type="entry name" value="IPP_isomerase"/>
    <property type="match status" value="1"/>
</dbReference>
<evidence type="ECO:0000256" key="1">
    <source>
        <dbReference type="ARBA" id="ARBA00001917"/>
    </source>
</evidence>
<dbReference type="GO" id="GO:0070402">
    <property type="term" value="F:NADPH binding"/>
    <property type="evidence" value="ECO:0007669"/>
    <property type="project" value="UniProtKB-UniRule"/>
</dbReference>
<evidence type="ECO:0000256" key="8">
    <source>
        <dbReference type="ARBA" id="ARBA00023229"/>
    </source>
</evidence>
<comment type="similarity">
    <text evidence="11">Belongs to the IPP isomerase type 2 family.</text>
</comment>
<feature type="binding site" evidence="11">
    <location>
        <begin position="288"/>
        <end position="289"/>
    </location>
    <ligand>
        <name>FMN</name>
        <dbReference type="ChEBI" id="CHEBI:58210"/>
    </ligand>
</feature>